<dbReference type="OrthoDB" id="222879at2"/>
<feature type="signal peptide" evidence="1">
    <location>
        <begin position="1"/>
        <end position="22"/>
    </location>
</feature>
<dbReference type="InterPro" id="IPR045394">
    <property type="entry name" value="Abhydrolase_dom"/>
</dbReference>
<evidence type="ECO:0000313" key="4">
    <source>
        <dbReference type="Proteomes" id="UP000252884"/>
    </source>
</evidence>
<keyword evidence="4" id="KW-1185">Reference proteome</keyword>
<reference evidence="3 4" key="1">
    <citation type="submission" date="2018-07" db="EMBL/GenBank/DDBJ databases">
        <title>Genomic Encyclopedia of Type Strains, Phase IV (KMG-IV): sequencing the most valuable type-strain genomes for metagenomic binning, comparative biology and taxonomic classification.</title>
        <authorList>
            <person name="Goeker M."/>
        </authorList>
    </citation>
    <scope>NUCLEOTIDE SEQUENCE [LARGE SCALE GENOMIC DNA]</scope>
    <source>
        <strain evidence="3 4">DSM 21634</strain>
    </source>
</reference>
<gene>
    <name evidence="3" type="ORF">DES41_107405</name>
</gene>
<accession>A0A368XLR4</accession>
<dbReference type="Proteomes" id="UP000252884">
    <property type="component" value="Unassembled WGS sequence"/>
</dbReference>
<evidence type="ECO:0000259" key="2">
    <source>
        <dbReference type="Pfam" id="PF20091"/>
    </source>
</evidence>
<feature type="chain" id="PRO_5016653335" description="Alpha/beta hydrolase domain-containing protein" evidence="1">
    <location>
        <begin position="23"/>
        <end position="644"/>
    </location>
</feature>
<name>A0A368XLR4_9BURK</name>
<protein>
    <recommendedName>
        <fullName evidence="2">Alpha/beta hydrolase domain-containing protein</fullName>
    </recommendedName>
</protein>
<sequence length="644" mass="69181">MTHFRFPLLLCALSVAWGLAQARVVDFRTVSVKPAFEGRVFGTTGAYERIDAVASFAVDPRSAQLANIVDIGRAPVNAAGLVEFSTQVTVLRAADPARRSATLLYEVPNRGRSHAMVMLNLGAVSNIPGKAAEAGDGFLMQRGTTVVWSGWQSDIGGPLINMQLPVLDSVRGTTREQFVFDKPGATGVGELTYPASDLDPARAVLTVRARDADLPRVLQGAFRYVAPNRIEITRPADMDAGAIYEFVYPAQGAVPAGLAFAATRDLVSFLRGNPGHALASPLSGIQHTLGLGISQSGRFVRDFIYEGFNADEGGRRVFDGAMPHIAGSRKTYVNYRFAQPSRYSRQHEDHDFPGDQFPFTYADTTDPVSGNIGSLLSACRATATCPRIVHVDSSTEFYQARAYLLNTTPDGKPVPMPPDVRLYFVAGAPHFNRWGAGPEAVPVCARPSNPLNPSPVLRALYVALEDWVGSGKAPPASRFPSLDDKTLVPLAQLQLPRIAGSVAQPAYNHLQLMDTTVQPPLRGKAYPAYVPGTDADGNDLGGVRLPFVQAPLATFTGWNPRAQGYGAGDLCNVYGGYAALPRQATPGDSRTPLAVRYPEGAKSYVEQVDAAVSRLVQERFMLEGDRALVLERARVEAATAFAAP</sequence>
<dbReference type="AlphaFoldDB" id="A0A368XLR4"/>
<dbReference type="EMBL" id="QPJK01000007">
    <property type="protein sequence ID" value="RCW68880.1"/>
    <property type="molecule type" value="Genomic_DNA"/>
</dbReference>
<evidence type="ECO:0000256" key="1">
    <source>
        <dbReference type="SAM" id="SignalP"/>
    </source>
</evidence>
<organism evidence="3 4">
    <name type="scientific">Pseudorhodoferax soli</name>
    <dbReference type="NCBI Taxonomy" id="545864"/>
    <lineage>
        <taxon>Bacteria</taxon>
        <taxon>Pseudomonadati</taxon>
        <taxon>Pseudomonadota</taxon>
        <taxon>Betaproteobacteria</taxon>
        <taxon>Burkholderiales</taxon>
        <taxon>Comamonadaceae</taxon>
    </lineage>
</organism>
<comment type="caution">
    <text evidence="3">The sequence shown here is derived from an EMBL/GenBank/DDBJ whole genome shotgun (WGS) entry which is preliminary data.</text>
</comment>
<evidence type="ECO:0000313" key="3">
    <source>
        <dbReference type="EMBL" id="RCW68880.1"/>
    </source>
</evidence>
<keyword evidence="1" id="KW-0732">Signal</keyword>
<dbReference type="RefSeq" id="WP_114470383.1">
    <property type="nucleotide sequence ID" value="NZ_QPJK01000007.1"/>
</dbReference>
<feature type="domain" description="Alpha/beta hydrolase" evidence="2">
    <location>
        <begin position="221"/>
        <end position="629"/>
    </location>
</feature>
<proteinExistence type="predicted"/>
<dbReference type="Pfam" id="PF20091">
    <property type="entry name" value="Abhydrolase_10"/>
    <property type="match status" value="1"/>
</dbReference>